<sequence length="419" mass="49180">MKKNFSELSFEFLLDLNYNLKQEFRVLEKFPKRKKSFILSGIGLFFAALLKSLFNGLIRFPEFDKDGLIVASTSNNSKVLFPIFQSRNDCNYLGNGYHYPIPKFWAYYFGLPYFFYLLRIIPNKGNYEREVYVSFFHLFWLSYGYLIFWRKALDKWKPKFVIVSNDHLLLYRSLLHVCKELDIQTIYVQHAGTSINFPPLTFTYAFLDGQQTYDNYLSHGEKNTSKIYLIGSPRFDKLVNIRQSRRYSSVKCIGVSLNLLDDLEKVQYFLEQLVILKRFQIKVRFHPGFSQIKLKKFYDKLTNMGVQVSFPYKEPLDVYFTKIDFHIAGVSFIHFEAILSGINSVLGRFQDFNDDPYAFSSSGFITDFDLQQFINGEIQYCTSGHQEAILMNYVSNYNELLKGKSTLASYNSIINNINF</sequence>
<feature type="transmembrane region" description="Helical" evidence="1">
    <location>
        <begin position="37"/>
        <end position="58"/>
    </location>
</feature>
<proteinExistence type="predicted"/>
<keyword evidence="1" id="KW-0812">Transmembrane</keyword>
<comment type="caution">
    <text evidence="2">The sequence shown here is derived from an EMBL/GenBank/DDBJ whole genome shotgun (WGS) entry which is preliminary data.</text>
</comment>
<keyword evidence="3" id="KW-1185">Reference proteome</keyword>
<dbReference type="SUPFAM" id="SSF53756">
    <property type="entry name" value="UDP-Glycosyltransferase/glycogen phosphorylase"/>
    <property type="match status" value="1"/>
</dbReference>
<reference evidence="2 3" key="1">
    <citation type="submission" date="2023-08" db="EMBL/GenBank/DDBJ databases">
        <title>Draft genome sequence of Algoriphagus confluentis.</title>
        <authorList>
            <person name="Takatani N."/>
            <person name="Hosokawa M."/>
            <person name="Sawabe T."/>
        </authorList>
    </citation>
    <scope>NUCLEOTIDE SEQUENCE [LARGE SCALE GENOMIC DNA]</scope>
    <source>
        <strain evidence="2 3">NBRC 111222</strain>
    </source>
</reference>
<protein>
    <submittedName>
        <fullName evidence="2">Uncharacterized protein</fullName>
    </submittedName>
</protein>
<evidence type="ECO:0000313" key="2">
    <source>
        <dbReference type="EMBL" id="GMQ27760.1"/>
    </source>
</evidence>
<gene>
    <name evidence="2" type="ORF">Aconfl_04020</name>
</gene>
<evidence type="ECO:0000313" key="3">
    <source>
        <dbReference type="Proteomes" id="UP001338309"/>
    </source>
</evidence>
<keyword evidence="1" id="KW-1133">Transmembrane helix</keyword>
<dbReference type="Proteomes" id="UP001338309">
    <property type="component" value="Unassembled WGS sequence"/>
</dbReference>
<evidence type="ECO:0000256" key="1">
    <source>
        <dbReference type="SAM" id="Phobius"/>
    </source>
</evidence>
<organism evidence="2 3">
    <name type="scientific">Algoriphagus confluentis</name>
    <dbReference type="NCBI Taxonomy" id="1697556"/>
    <lineage>
        <taxon>Bacteria</taxon>
        <taxon>Pseudomonadati</taxon>
        <taxon>Bacteroidota</taxon>
        <taxon>Cytophagia</taxon>
        <taxon>Cytophagales</taxon>
        <taxon>Cyclobacteriaceae</taxon>
        <taxon>Algoriphagus</taxon>
    </lineage>
</organism>
<feature type="transmembrane region" description="Helical" evidence="1">
    <location>
        <begin position="131"/>
        <end position="149"/>
    </location>
</feature>
<accession>A0ABQ6PKE7</accession>
<dbReference type="EMBL" id="BTPD01000001">
    <property type="protein sequence ID" value="GMQ27760.1"/>
    <property type="molecule type" value="Genomic_DNA"/>
</dbReference>
<keyword evidence="1" id="KW-0472">Membrane</keyword>
<name>A0ABQ6PKE7_9BACT</name>
<feature type="transmembrane region" description="Helical" evidence="1">
    <location>
        <begin position="104"/>
        <end position="122"/>
    </location>
</feature>
<dbReference type="RefSeq" id="WP_338222562.1">
    <property type="nucleotide sequence ID" value="NZ_BTPD01000001.1"/>
</dbReference>